<comment type="caution">
    <text evidence="1">The sequence shown here is derived from an EMBL/GenBank/DDBJ whole genome shotgun (WGS) entry which is preliminary data.</text>
</comment>
<reference evidence="1 2" key="1">
    <citation type="submission" date="2020-08" db="EMBL/GenBank/DDBJ databases">
        <title>Genomic Encyclopedia of Type Strains, Phase IV (KMG-IV): sequencing the most valuable type-strain genomes for metagenomic binning, comparative biology and taxonomic classification.</title>
        <authorList>
            <person name="Goeker M."/>
        </authorList>
    </citation>
    <scope>NUCLEOTIDE SEQUENCE [LARGE SCALE GENOMIC DNA]</scope>
    <source>
        <strain evidence="1 2">DSM 17976</strain>
    </source>
</reference>
<evidence type="ECO:0000313" key="2">
    <source>
        <dbReference type="Proteomes" id="UP000541352"/>
    </source>
</evidence>
<gene>
    <name evidence="1" type="ORF">FHS57_003853</name>
</gene>
<sequence>MKKNGIRRTPSDEFTDKINSIITRVLELPKKEQLEAFILNELKAWK</sequence>
<dbReference type="EMBL" id="JACIBY010000008">
    <property type="protein sequence ID" value="MBB3839842.1"/>
    <property type="molecule type" value="Genomic_DNA"/>
</dbReference>
<evidence type="ECO:0000313" key="1">
    <source>
        <dbReference type="EMBL" id="MBB3839842.1"/>
    </source>
</evidence>
<dbReference type="RefSeq" id="WP_183976431.1">
    <property type="nucleotide sequence ID" value="NZ_JACIBY010000008.1"/>
</dbReference>
<dbReference type="AlphaFoldDB" id="A0A7W5ZLX9"/>
<proteinExistence type="predicted"/>
<dbReference type="Proteomes" id="UP000541352">
    <property type="component" value="Unassembled WGS sequence"/>
</dbReference>
<accession>A0A7W5ZLX9</accession>
<organism evidence="1 2">
    <name type="scientific">Runella defluvii</name>
    <dbReference type="NCBI Taxonomy" id="370973"/>
    <lineage>
        <taxon>Bacteria</taxon>
        <taxon>Pseudomonadati</taxon>
        <taxon>Bacteroidota</taxon>
        <taxon>Cytophagia</taxon>
        <taxon>Cytophagales</taxon>
        <taxon>Spirosomataceae</taxon>
        <taxon>Runella</taxon>
    </lineage>
</organism>
<keyword evidence="2" id="KW-1185">Reference proteome</keyword>
<name>A0A7W5ZLX9_9BACT</name>
<protein>
    <submittedName>
        <fullName evidence="1">Uncharacterized protein</fullName>
    </submittedName>
</protein>